<sequence length="421" mass="46137">MPKKKIIIDTDPGIDDILALLLALSATSEEVEVLLISLTFGNIEVKSCLRNVVSMFHILEKEMQWRLEKGRPQGFEALRAHPPIVAVGAEDPLEDQKMLADYFHGTDGLGGIHASHPHFTPTEAWEHLFDPTSEPTEIDPVPTGGAHQQSFIPSKRRAHEEILRVLRENDPDTVSIVAVGPLTNLALASAADPETFLRAKEVVVMGGAISEPGNVTPVAEFNSYADAFAAARVYALTSPSPRSTIPPGTSLPVYPASLGKQLTVRLFPLDITLRHNLTRGQFRSTITPLLEAGSPLATWVSAFMAHTFATLERLHPKQNGDSAELSLHDPVCVWYAITAEDGGWKPSATSPEDIRVETTGQWTRGLCVVDRRDRHPIEGDEESSSDHGLWLSARAGNRVWRMDQSPVETTFGGILMDRIFS</sequence>
<name>A0A0F8XS47_9EURO</name>
<protein>
    <submittedName>
        <fullName evidence="5">Inosine-uridine preferring nucleoside hydrolase</fullName>
    </submittedName>
</protein>
<dbReference type="InterPro" id="IPR036452">
    <property type="entry name" value="Ribo_hydro-like"/>
</dbReference>
<keyword evidence="2 5" id="KW-0378">Hydrolase</keyword>
<dbReference type="AlphaFoldDB" id="A0A0F8XS47"/>
<dbReference type="GO" id="GO:0008477">
    <property type="term" value="F:purine nucleosidase activity"/>
    <property type="evidence" value="ECO:0007669"/>
    <property type="project" value="TreeGrafter"/>
</dbReference>
<dbReference type="Proteomes" id="UP000034291">
    <property type="component" value="Unassembled WGS sequence"/>
</dbReference>
<dbReference type="PANTHER" id="PTHR12304:SF56">
    <property type="entry name" value="HYDROLASE, PUTATIVE (AFU_ORTHOLOGUE AFUA_1G11790)-RELATED"/>
    <property type="match status" value="1"/>
</dbReference>
<dbReference type="GO" id="GO:0006152">
    <property type="term" value="P:purine nucleoside catabolic process"/>
    <property type="evidence" value="ECO:0007669"/>
    <property type="project" value="TreeGrafter"/>
</dbReference>
<comment type="similarity">
    <text evidence="1">Belongs to the IUNH family.</text>
</comment>
<gene>
    <name evidence="5" type="ORF">ARAM_004207</name>
</gene>
<dbReference type="EMBL" id="JZBS01000457">
    <property type="protein sequence ID" value="KKK26347.1"/>
    <property type="molecule type" value="Genomic_DNA"/>
</dbReference>
<comment type="caution">
    <text evidence="5">The sequence shown here is derived from an EMBL/GenBank/DDBJ whole genome shotgun (WGS) entry which is preliminary data.</text>
</comment>
<dbReference type="Pfam" id="PF01156">
    <property type="entry name" value="IU_nuc_hydro"/>
    <property type="match status" value="1"/>
</dbReference>
<dbReference type="Gene3D" id="3.90.245.10">
    <property type="entry name" value="Ribonucleoside hydrolase-like"/>
    <property type="match status" value="1"/>
</dbReference>
<accession>A0A0F8XS47</accession>
<keyword evidence="6" id="KW-1185">Reference proteome</keyword>
<feature type="domain" description="Inosine/uridine-preferring nucleoside hydrolase" evidence="4">
    <location>
        <begin position="6"/>
        <end position="374"/>
    </location>
</feature>
<reference evidence="5 6" key="1">
    <citation type="submission" date="2015-02" db="EMBL/GenBank/DDBJ databases">
        <title>Draft Genome Sequences of Two Closely-Related Aflatoxigenic Aspergillus Species Obtained from the Cote d'Ivoire.</title>
        <authorList>
            <person name="Moore G.G."/>
            <person name="Beltz S.B."/>
            <person name="Mack B.M."/>
        </authorList>
    </citation>
    <scope>NUCLEOTIDE SEQUENCE [LARGE SCALE GENOMIC DNA]</scope>
    <source>
        <strain evidence="5 6">SRRC1468</strain>
    </source>
</reference>
<dbReference type="SUPFAM" id="SSF53590">
    <property type="entry name" value="Nucleoside hydrolase"/>
    <property type="match status" value="1"/>
</dbReference>
<keyword evidence="3" id="KW-0326">Glycosidase</keyword>
<evidence type="ECO:0000256" key="2">
    <source>
        <dbReference type="ARBA" id="ARBA00022801"/>
    </source>
</evidence>
<organism evidence="5 6">
    <name type="scientific">Aspergillus rambellii</name>
    <dbReference type="NCBI Taxonomy" id="308745"/>
    <lineage>
        <taxon>Eukaryota</taxon>
        <taxon>Fungi</taxon>
        <taxon>Dikarya</taxon>
        <taxon>Ascomycota</taxon>
        <taxon>Pezizomycotina</taxon>
        <taxon>Eurotiomycetes</taxon>
        <taxon>Eurotiomycetidae</taxon>
        <taxon>Eurotiales</taxon>
        <taxon>Aspergillaceae</taxon>
        <taxon>Aspergillus</taxon>
        <taxon>Aspergillus subgen. Nidulantes</taxon>
    </lineage>
</organism>
<dbReference type="InterPro" id="IPR023186">
    <property type="entry name" value="IUNH"/>
</dbReference>
<dbReference type="GO" id="GO:0005829">
    <property type="term" value="C:cytosol"/>
    <property type="evidence" value="ECO:0007669"/>
    <property type="project" value="TreeGrafter"/>
</dbReference>
<dbReference type="OrthoDB" id="5783963at2759"/>
<proteinExistence type="inferred from homology"/>
<evidence type="ECO:0000313" key="5">
    <source>
        <dbReference type="EMBL" id="KKK26347.1"/>
    </source>
</evidence>
<evidence type="ECO:0000313" key="6">
    <source>
        <dbReference type="Proteomes" id="UP000034291"/>
    </source>
</evidence>
<evidence type="ECO:0000256" key="1">
    <source>
        <dbReference type="ARBA" id="ARBA00009176"/>
    </source>
</evidence>
<dbReference type="InterPro" id="IPR001910">
    <property type="entry name" value="Inosine/uridine_hydrolase_dom"/>
</dbReference>
<dbReference type="STRING" id="308745.A0A0F8XS47"/>
<evidence type="ECO:0000259" key="4">
    <source>
        <dbReference type="Pfam" id="PF01156"/>
    </source>
</evidence>
<evidence type="ECO:0000256" key="3">
    <source>
        <dbReference type="ARBA" id="ARBA00023295"/>
    </source>
</evidence>
<dbReference type="PANTHER" id="PTHR12304">
    <property type="entry name" value="INOSINE-URIDINE PREFERRING NUCLEOSIDE HYDROLASE"/>
    <property type="match status" value="1"/>
</dbReference>